<comment type="caution">
    <text evidence="2">The sequence shown here is derived from an EMBL/GenBank/DDBJ whole genome shotgun (WGS) entry which is preliminary data.</text>
</comment>
<evidence type="ECO:0000256" key="1">
    <source>
        <dbReference type="SAM" id="SignalP"/>
    </source>
</evidence>
<feature type="signal peptide" evidence="1">
    <location>
        <begin position="1"/>
        <end position="21"/>
    </location>
</feature>
<dbReference type="AlphaFoldDB" id="N6Z1P9"/>
<feature type="chain" id="PRO_5004129329" evidence="1">
    <location>
        <begin position="22"/>
        <end position="219"/>
    </location>
</feature>
<dbReference type="OrthoDB" id="1014694at2"/>
<organism evidence="2 3">
    <name type="scientific">Thauera phenylacetica B4P</name>
    <dbReference type="NCBI Taxonomy" id="1234382"/>
    <lineage>
        <taxon>Bacteria</taxon>
        <taxon>Pseudomonadati</taxon>
        <taxon>Pseudomonadota</taxon>
        <taxon>Betaproteobacteria</taxon>
        <taxon>Rhodocyclales</taxon>
        <taxon>Zoogloeaceae</taxon>
        <taxon>Thauera</taxon>
    </lineage>
</organism>
<dbReference type="Pfam" id="PF05643">
    <property type="entry name" value="GNA1162-like"/>
    <property type="match status" value="1"/>
</dbReference>
<accession>N6Z1P9</accession>
<gene>
    <name evidence="2" type="ORF">C667_07181</name>
</gene>
<keyword evidence="1" id="KW-0732">Signal</keyword>
<dbReference type="Proteomes" id="UP000013047">
    <property type="component" value="Unassembled WGS sequence"/>
</dbReference>
<reference evidence="2 3" key="1">
    <citation type="submission" date="2012-09" db="EMBL/GenBank/DDBJ databases">
        <title>Draft Genome Sequences of 6 Strains from Genus Thauera.</title>
        <authorList>
            <person name="Liu B."/>
            <person name="Shapleigh J.P."/>
            <person name="Frostegard A.H."/>
        </authorList>
    </citation>
    <scope>NUCLEOTIDE SEQUENCE [LARGE SCALE GENOMIC DNA]</scope>
    <source>
        <strain evidence="2 3">B4P</strain>
    </source>
</reference>
<name>N6Z1P9_9RHOO</name>
<keyword evidence="3" id="KW-1185">Reference proteome</keyword>
<dbReference type="EMBL" id="AMXF01000032">
    <property type="protein sequence ID" value="ENO97795.1"/>
    <property type="molecule type" value="Genomic_DNA"/>
</dbReference>
<evidence type="ECO:0000313" key="3">
    <source>
        <dbReference type="Proteomes" id="UP000013047"/>
    </source>
</evidence>
<dbReference type="RefSeq" id="WP_004359270.1">
    <property type="nucleotide sequence ID" value="NZ_AMXF01000032.1"/>
</dbReference>
<protein>
    <submittedName>
        <fullName evidence="2">Putative lipoprotein</fullName>
    </submittedName>
</protein>
<dbReference type="PROSITE" id="PS51257">
    <property type="entry name" value="PROKAR_LIPOPROTEIN"/>
    <property type="match status" value="1"/>
</dbReference>
<proteinExistence type="predicted"/>
<dbReference type="InterPro" id="IPR008517">
    <property type="entry name" value="GNA1162-like"/>
</dbReference>
<dbReference type="Gene3D" id="3.40.50.10610">
    <property type="entry name" value="ABC-type transport auxiliary lipoprotein component"/>
    <property type="match status" value="1"/>
</dbReference>
<evidence type="ECO:0000313" key="2">
    <source>
        <dbReference type="EMBL" id="ENO97795.1"/>
    </source>
</evidence>
<keyword evidence="2" id="KW-0449">Lipoprotein</keyword>
<sequence length="219" mass="23124">MSRRFNLRPFILAAAALLAGACATPQPYDYTAFKEARPKSLLVLPPLNNSPDVNASYSFLSHVTLPLAESGYYVLPVTLVDEMFRENGVTDPGQMHEVPAAKLKEIFGADAVLYIKIGQYGTSYSVISSESRVSAEASLVDLTSGGVLWQGSATASSAEGRSSSGGLVGMLVQAIVSQIVETISDRSHPVAGVTSMRLLSAGRPGGLLFGPRSPRFGTD</sequence>